<reference evidence="5 6" key="1">
    <citation type="submission" date="2015-12" db="EMBL/GenBank/DDBJ databases">
        <authorList>
            <person name="Shamseldin A."/>
            <person name="Moawad H."/>
            <person name="Abd El-Rahim W.M."/>
            <person name="Sadowsky M.J."/>
        </authorList>
    </citation>
    <scope>NUCLEOTIDE SEQUENCE [LARGE SCALE GENOMIC DNA]</scope>
    <source>
        <strain evidence="5 6">Ar51</strain>
    </source>
</reference>
<keyword evidence="1" id="KW-0963">Cytoplasm</keyword>
<dbReference type="RefSeq" id="WP_058932704.1">
    <property type="nucleotide sequence ID" value="NZ_CP013747.1"/>
</dbReference>
<sequence>MDVRDLPGGAKAALEAVLMVLDQPASATELAAGLNLTVAVVEQLLAELQREYSGYTVKAPDMDRASDAGFSASPRGFELRNIAGGWRIYSRADFAEIVGRFVLEGQTARLTQAALETLAVIAYRQPVSRARVSAIRGVNVDSVVRTLTQRGLIEDSGHDPESGAILYRTTSYFLERMGIGSAAELPQLSPHLPGLEGIAEFYDADRM</sequence>
<gene>
    <name evidence="5" type="ORF">AU252_02705</name>
</gene>
<dbReference type="Pfam" id="PF04079">
    <property type="entry name" value="SMC_ScpB"/>
    <property type="match status" value="1"/>
</dbReference>
<dbReference type="GO" id="GO:0051304">
    <property type="term" value="P:chromosome separation"/>
    <property type="evidence" value="ECO:0007669"/>
    <property type="project" value="InterPro"/>
</dbReference>
<dbReference type="InterPro" id="IPR036388">
    <property type="entry name" value="WH-like_DNA-bd_sf"/>
</dbReference>
<dbReference type="InterPro" id="IPR036390">
    <property type="entry name" value="WH_DNA-bd_sf"/>
</dbReference>
<evidence type="ECO:0000313" key="6">
    <source>
        <dbReference type="Proteomes" id="UP000065151"/>
    </source>
</evidence>
<dbReference type="PANTHER" id="PTHR34298">
    <property type="entry name" value="SEGREGATION AND CONDENSATION PROTEIN B"/>
    <property type="match status" value="1"/>
</dbReference>
<evidence type="ECO:0000313" key="5">
    <source>
        <dbReference type="EMBL" id="ALV43708.1"/>
    </source>
</evidence>
<dbReference type="Gene3D" id="1.10.10.10">
    <property type="entry name" value="Winged helix-like DNA-binding domain superfamily/Winged helix DNA-binding domain"/>
    <property type="match status" value="2"/>
</dbReference>
<evidence type="ECO:0000256" key="2">
    <source>
        <dbReference type="ARBA" id="ARBA00022618"/>
    </source>
</evidence>
<protein>
    <submittedName>
        <fullName evidence="5">Segregation and condensation protein B</fullName>
    </submittedName>
</protein>
<organism evidence="5">
    <name type="scientific">Pseudarthrobacter sulfonivorans</name>
    <dbReference type="NCBI Taxonomy" id="121292"/>
    <lineage>
        <taxon>Bacteria</taxon>
        <taxon>Bacillati</taxon>
        <taxon>Actinomycetota</taxon>
        <taxon>Actinomycetes</taxon>
        <taxon>Micrococcales</taxon>
        <taxon>Micrococcaceae</taxon>
        <taxon>Pseudarthrobacter</taxon>
    </lineage>
</organism>
<dbReference type="SUPFAM" id="SSF46785">
    <property type="entry name" value="Winged helix' DNA-binding domain"/>
    <property type="match status" value="2"/>
</dbReference>
<dbReference type="GO" id="GO:0051301">
    <property type="term" value="P:cell division"/>
    <property type="evidence" value="ECO:0007669"/>
    <property type="project" value="UniProtKB-KW"/>
</dbReference>
<keyword evidence="2" id="KW-0132">Cell division</keyword>
<dbReference type="STRING" id="121292.AU252_02705"/>
<dbReference type="Proteomes" id="UP000065151">
    <property type="component" value="Chromosome"/>
</dbReference>
<evidence type="ECO:0000256" key="4">
    <source>
        <dbReference type="ARBA" id="ARBA00023306"/>
    </source>
</evidence>
<evidence type="ECO:0000256" key="1">
    <source>
        <dbReference type="ARBA" id="ARBA00022490"/>
    </source>
</evidence>
<dbReference type="PANTHER" id="PTHR34298:SF2">
    <property type="entry name" value="SEGREGATION AND CONDENSATION PROTEIN B"/>
    <property type="match status" value="1"/>
</dbReference>
<name>A0A0U3R3J6_9MICC</name>
<dbReference type="InterPro" id="IPR005234">
    <property type="entry name" value="ScpB_csome_segregation"/>
</dbReference>
<accession>A0A0U3R3J6</accession>
<dbReference type="PIRSF" id="PIRSF019345">
    <property type="entry name" value="ScpB"/>
    <property type="match status" value="1"/>
</dbReference>
<dbReference type="EMBL" id="CP013747">
    <property type="protein sequence ID" value="ALV43708.1"/>
    <property type="molecule type" value="Genomic_DNA"/>
</dbReference>
<keyword evidence="3" id="KW-0159">Chromosome partition</keyword>
<dbReference type="KEGG" id="psul:AU252_02705"/>
<dbReference type="AlphaFoldDB" id="A0A0U3R3J6"/>
<keyword evidence="4" id="KW-0131">Cell cycle</keyword>
<evidence type="ECO:0000256" key="3">
    <source>
        <dbReference type="ARBA" id="ARBA00022829"/>
    </source>
</evidence>
<proteinExistence type="predicted"/>